<dbReference type="InterPro" id="IPR011611">
    <property type="entry name" value="PfkB_dom"/>
</dbReference>
<evidence type="ECO:0000259" key="7">
    <source>
        <dbReference type="Pfam" id="PF00294"/>
    </source>
</evidence>
<sequence>MFSVTALGELLIDFTDAGISPAGQKLFERNPGGAPANVLVALERLGKSTAFIGKVGADMHGDFLRATLVTADVNCDGLITDSNYFTTLAFVALSEEGERTFSFARKPGADTRLAPEEIRTDIIEKSRVFHVGSLSLTDEPARSATIAALKAAKNAGCILSYDPNYRASLWDNPEVASAQMQSIVEYMDLVKINEEETTLLTGHDDPAQAAEALLAKGVKVACVTLGGEGVLVATKEGVAMVPAFTVEAVDTTGAGDSFWGGFLCALLDSGADVADISLEDVKACARFGNAVASLCVRRRGGIPAMPTLDEVESVLS</sequence>
<dbReference type="EMBL" id="JABZGW010000013">
    <property type="protein sequence ID" value="MBF4807229.1"/>
    <property type="molecule type" value="Genomic_DNA"/>
</dbReference>
<dbReference type="Proteomes" id="UP000698335">
    <property type="component" value="Unassembled WGS sequence"/>
</dbReference>
<gene>
    <name evidence="8" type="ORF">HXK26_00825</name>
</gene>
<dbReference type="PROSITE" id="PS00584">
    <property type="entry name" value="PFKB_KINASES_2"/>
    <property type="match status" value="1"/>
</dbReference>
<dbReference type="GO" id="GO:0008865">
    <property type="term" value="F:fructokinase activity"/>
    <property type="evidence" value="ECO:0007669"/>
    <property type="project" value="UniProtKB-ARBA"/>
</dbReference>
<comment type="caution">
    <text evidence="8">The sequence shown here is derived from an EMBL/GenBank/DDBJ whole genome shotgun (WGS) entry which is preliminary data.</text>
</comment>
<dbReference type="GO" id="GO:0006000">
    <property type="term" value="P:fructose metabolic process"/>
    <property type="evidence" value="ECO:0007669"/>
    <property type="project" value="UniProtKB-ARBA"/>
</dbReference>
<dbReference type="CDD" id="cd01167">
    <property type="entry name" value="bac_FRK"/>
    <property type="match status" value="1"/>
</dbReference>
<evidence type="ECO:0000313" key="9">
    <source>
        <dbReference type="Proteomes" id="UP000698335"/>
    </source>
</evidence>
<keyword evidence="4 6" id="KW-0418">Kinase</keyword>
<evidence type="ECO:0000256" key="2">
    <source>
        <dbReference type="ARBA" id="ARBA00022679"/>
    </source>
</evidence>
<protein>
    <submittedName>
        <fullName evidence="8">Carbohydrate kinase</fullName>
    </submittedName>
</protein>
<dbReference type="Pfam" id="PF00294">
    <property type="entry name" value="PfkB"/>
    <property type="match status" value="1"/>
</dbReference>
<reference evidence="8" key="1">
    <citation type="submission" date="2020-04" db="EMBL/GenBank/DDBJ databases">
        <title>Deep metagenomics examines the oral microbiome during advanced dental caries in children, revealing novel taxa and co-occurrences with host molecules.</title>
        <authorList>
            <person name="Baker J.L."/>
            <person name="Morton J.T."/>
            <person name="Dinis M."/>
            <person name="Alvarez R."/>
            <person name="Tran N.C."/>
            <person name="Knight R."/>
            <person name="Edlund A."/>
        </authorList>
    </citation>
    <scope>NUCLEOTIDE SEQUENCE</scope>
    <source>
        <strain evidence="8">JCVI_38_bin.5</strain>
    </source>
</reference>
<dbReference type="AlphaFoldDB" id="A0A930YP34"/>
<evidence type="ECO:0000313" key="8">
    <source>
        <dbReference type="EMBL" id="MBF4807229.1"/>
    </source>
</evidence>
<dbReference type="GO" id="GO:0005524">
    <property type="term" value="F:ATP binding"/>
    <property type="evidence" value="ECO:0007669"/>
    <property type="project" value="UniProtKB-KW"/>
</dbReference>
<keyword evidence="2 6" id="KW-0808">Transferase</keyword>
<comment type="similarity">
    <text evidence="1 6">Belongs to the carbohydrate kinase PfkB family.</text>
</comment>
<keyword evidence="5" id="KW-0067">ATP-binding</keyword>
<evidence type="ECO:0000256" key="3">
    <source>
        <dbReference type="ARBA" id="ARBA00022741"/>
    </source>
</evidence>
<accession>A0A930YP34</accession>
<dbReference type="PANTHER" id="PTHR43085">
    <property type="entry name" value="HEXOKINASE FAMILY MEMBER"/>
    <property type="match status" value="1"/>
</dbReference>
<dbReference type="PANTHER" id="PTHR43085:SF1">
    <property type="entry name" value="PSEUDOURIDINE KINASE-RELATED"/>
    <property type="match status" value="1"/>
</dbReference>
<dbReference type="InterPro" id="IPR050306">
    <property type="entry name" value="PfkB_Carbo_kinase"/>
</dbReference>
<evidence type="ECO:0000256" key="5">
    <source>
        <dbReference type="ARBA" id="ARBA00022840"/>
    </source>
</evidence>
<evidence type="ECO:0000256" key="4">
    <source>
        <dbReference type="ARBA" id="ARBA00022777"/>
    </source>
</evidence>
<dbReference type="RefSeq" id="WP_417086599.1">
    <property type="nucleotide sequence ID" value="NZ_DBEZIZ010000161.1"/>
</dbReference>
<evidence type="ECO:0000256" key="1">
    <source>
        <dbReference type="ARBA" id="ARBA00010688"/>
    </source>
</evidence>
<evidence type="ECO:0000256" key="6">
    <source>
        <dbReference type="RuleBase" id="RU003704"/>
    </source>
</evidence>
<dbReference type="InterPro" id="IPR029056">
    <property type="entry name" value="Ribokinase-like"/>
</dbReference>
<name>A0A930YP34_9ACTN</name>
<proteinExistence type="inferred from homology"/>
<keyword evidence="3" id="KW-0547">Nucleotide-binding</keyword>
<dbReference type="SUPFAM" id="SSF53613">
    <property type="entry name" value="Ribokinase-like"/>
    <property type="match status" value="1"/>
</dbReference>
<dbReference type="PRINTS" id="PR00990">
    <property type="entry name" value="RIBOKINASE"/>
</dbReference>
<organism evidence="8 9">
    <name type="scientific">Lancefieldella rimae</name>
    <dbReference type="NCBI Taxonomy" id="1383"/>
    <lineage>
        <taxon>Bacteria</taxon>
        <taxon>Bacillati</taxon>
        <taxon>Actinomycetota</taxon>
        <taxon>Coriobacteriia</taxon>
        <taxon>Coriobacteriales</taxon>
        <taxon>Atopobiaceae</taxon>
        <taxon>Lancefieldella</taxon>
    </lineage>
</organism>
<dbReference type="Gene3D" id="3.40.1190.20">
    <property type="match status" value="1"/>
</dbReference>
<dbReference type="InterPro" id="IPR002173">
    <property type="entry name" value="Carboh/pur_kinase_PfkB_CS"/>
</dbReference>
<feature type="domain" description="Carbohydrate kinase PfkB" evidence="7">
    <location>
        <begin position="3"/>
        <end position="307"/>
    </location>
</feature>
<dbReference type="InterPro" id="IPR002139">
    <property type="entry name" value="Ribo/fructo_kinase"/>
</dbReference>